<keyword evidence="1" id="KW-0472">Membrane</keyword>
<dbReference type="Proteomes" id="UP000630353">
    <property type="component" value="Unassembled WGS sequence"/>
</dbReference>
<evidence type="ECO:0000256" key="1">
    <source>
        <dbReference type="SAM" id="Phobius"/>
    </source>
</evidence>
<evidence type="ECO:0000313" key="2">
    <source>
        <dbReference type="EMBL" id="GHD63636.1"/>
    </source>
</evidence>
<dbReference type="RefSeq" id="WP_189995668.1">
    <property type="nucleotide sequence ID" value="NZ_BMZS01000017.1"/>
</dbReference>
<keyword evidence="3" id="KW-1185">Reference proteome</keyword>
<name>A0A919CSC1_9PROT</name>
<gene>
    <name evidence="2" type="primary">pilA1</name>
    <name evidence="2" type="ORF">GCM10017083_54160</name>
</gene>
<keyword evidence="1" id="KW-0812">Transmembrane</keyword>
<dbReference type="AlphaFoldDB" id="A0A919CSC1"/>
<reference evidence="2" key="1">
    <citation type="journal article" date="2014" name="Int. J. Syst. Evol. Microbiol.">
        <title>Complete genome sequence of Corynebacterium casei LMG S-19264T (=DSM 44701T), isolated from a smear-ripened cheese.</title>
        <authorList>
            <consortium name="US DOE Joint Genome Institute (JGI-PGF)"/>
            <person name="Walter F."/>
            <person name="Albersmeier A."/>
            <person name="Kalinowski J."/>
            <person name="Ruckert C."/>
        </authorList>
    </citation>
    <scope>NUCLEOTIDE SEQUENCE</scope>
    <source>
        <strain evidence="2">KCTC 42651</strain>
    </source>
</reference>
<sequence length="53" mass="5447">MTKLLKTLTRDQSGTTAVEYGLIAALIGVAMIVGLQALEGGLTGLFNNIAGQL</sequence>
<dbReference type="EMBL" id="BMZS01000017">
    <property type="protein sequence ID" value="GHD63636.1"/>
    <property type="molecule type" value="Genomic_DNA"/>
</dbReference>
<feature type="transmembrane region" description="Helical" evidence="1">
    <location>
        <begin position="20"/>
        <end position="38"/>
    </location>
</feature>
<dbReference type="Pfam" id="PF04964">
    <property type="entry name" value="Flp_Fap"/>
    <property type="match status" value="1"/>
</dbReference>
<evidence type="ECO:0000313" key="3">
    <source>
        <dbReference type="Proteomes" id="UP000630353"/>
    </source>
</evidence>
<reference evidence="2" key="2">
    <citation type="submission" date="2020-09" db="EMBL/GenBank/DDBJ databases">
        <authorList>
            <person name="Sun Q."/>
            <person name="Kim S."/>
        </authorList>
    </citation>
    <scope>NUCLEOTIDE SEQUENCE</scope>
    <source>
        <strain evidence="2">KCTC 42651</strain>
    </source>
</reference>
<accession>A0A919CSC1</accession>
<protein>
    <submittedName>
        <fullName evidence="2">PilA pilus assembly protein</fullName>
    </submittedName>
</protein>
<comment type="caution">
    <text evidence="2">The sequence shown here is derived from an EMBL/GenBank/DDBJ whole genome shotgun (WGS) entry which is preliminary data.</text>
</comment>
<proteinExistence type="predicted"/>
<dbReference type="InterPro" id="IPR007047">
    <property type="entry name" value="Flp_Fap"/>
</dbReference>
<organism evidence="2 3">
    <name type="scientific">Thalassobaculum fulvum</name>
    <dbReference type="NCBI Taxonomy" id="1633335"/>
    <lineage>
        <taxon>Bacteria</taxon>
        <taxon>Pseudomonadati</taxon>
        <taxon>Pseudomonadota</taxon>
        <taxon>Alphaproteobacteria</taxon>
        <taxon>Rhodospirillales</taxon>
        <taxon>Thalassobaculaceae</taxon>
        <taxon>Thalassobaculum</taxon>
    </lineage>
</organism>
<keyword evidence="1" id="KW-1133">Transmembrane helix</keyword>